<keyword evidence="3" id="KW-0255">Endonuclease</keyword>
<accession>A0A502EDZ3</accession>
<dbReference type="CDD" id="cd00085">
    <property type="entry name" value="HNHc"/>
    <property type="match status" value="1"/>
</dbReference>
<dbReference type="SMART" id="SM00507">
    <property type="entry name" value="HNHc"/>
    <property type="match status" value="1"/>
</dbReference>
<dbReference type="EMBL" id="RCZG01000003">
    <property type="protein sequence ID" value="TPG35229.1"/>
    <property type="molecule type" value="Genomic_DNA"/>
</dbReference>
<feature type="compositionally biased region" description="Basic and acidic residues" evidence="1">
    <location>
        <begin position="512"/>
        <end position="530"/>
    </location>
</feature>
<reference evidence="3 4" key="1">
    <citation type="journal article" date="2019" name="Environ. Microbiol.">
        <title>Species interactions and distinct microbial communities in high Arctic permafrost affected cryosols are associated with the CH4 and CO2 gas fluxes.</title>
        <authorList>
            <person name="Altshuler I."/>
            <person name="Hamel J."/>
            <person name="Turney S."/>
            <person name="Magnuson E."/>
            <person name="Levesque R."/>
            <person name="Greer C."/>
            <person name="Whyte L.G."/>
        </authorList>
    </citation>
    <scope>NUCLEOTIDE SEQUENCE [LARGE SCALE GENOMIC DNA]</scope>
    <source>
        <strain evidence="3 4">S5.20</strain>
    </source>
</reference>
<dbReference type="InterPro" id="IPR003870">
    <property type="entry name" value="DUF222"/>
</dbReference>
<organism evidence="3 4">
    <name type="scientific">Mycolicibacterium hodleri</name>
    <dbReference type="NCBI Taxonomy" id="49897"/>
    <lineage>
        <taxon>Bacteria</taxon>
        <taxon>Bacillati</taxon>
        <taxon>Actinomycetota</taxon>
        <taxon>Actinomycetes</taxon>
        <taxon>Mycobacteriales</taxon>
        <taxon>Mycobacteriaceae</taxon>
        <taxon>Mycolicibacterium</taxon>
    </lineage>
</organism>
<comment type="caution">
    <text evidence="3">The sequence shown here is derived from an EMBL/GenBank/DDBJ whole genome shotgun (WGS) entry which is preliminary data.</text>
</comment>
<feature type="domain" description="HNH nuclease" evidence="2">
    <location>
        <begin position="386"/>
        <end position="437"/>
    </location>
</feature>
<evidence type="ECO:0000259" key="2">
    <source>
        <dbReference type="SMART" id="SM00507"/>
    </source>
</evidence>
<dbReference type="AlphaFoldDB" id="A0A502EDZ3"/>
<dbReference type="InterPro" id="IPR003615">
    <property type="entry name" value="HNH_nuc"/>
</dbReference>
<evidence type="ECO:0000313" key="4">
    <source>
        <dbReference type="Proteomes" id="UP000320095"/>
    </source>
</evidence>
<keyword evidence="3" id="KW-0378">Hydrolase</keyword>
<sequence length="540" mass="57879">MFDDLVAATAGTSGARALDGWTRVESASCARRLSAMVDMLDHVHAADGSADRDQWCLDNWSAVTAHIGVAAGITSGTASNMLLVGIALRERFPKVSALFSAGLISYQVVRVTVTRSANVIDPDALRSLDERLSQAFQDWEPLSVDKTEKTIDAIIAEVDPLARRRREAQARDRGVQFATEDGSGIATLFATLFATDAKALETRLNGLANTACPGDPRTKDQRCADAMGALAHGADRLSCLCGAEACLAAVTPPSTGVVVYVVAHQDTLDARPDREATSPPPPDEPVAPGDPELADAEDAAAEFSALDGSLPTAFSKPLREQTLIEAWTALTNLAPAASSTIRPATMMSGAFLPGAIAQRAALGAMITTITHPGQTPPENRYTPSKRLADFVRARDLTCRFPGCCAPATNCDLDHTIPWPYGPTQASNLKALCRKHHLLKTFWSGDGGWQDRQFPDGTVEWTAPNGRRHLTRPGSRPLFPELCTPTAPTVSTGRVPLSHNPGLRMPRRQTTRAQDRARRIVEERELNRADAEADGEAAPPF</sequence>
<keyword evidence="4" id="KW-1185">Reference proteome</keyword>
<protein>
    <submittedName>
        <fullName evidence="3">HNH endonuclease</fullName>
    </submittedName>
</protein>
<dbReference type="GO" id="GO:0004519">
    <property type="term" value="F:endonuclease activity"/>
    <property type="evidence" value="ECO:0007669"/>
    <property type="project" value="UniProtKB-KW"/>
</dbReference>
<dbReference type="Proteomes" id="UP000320095">
    <property type="component" value="Unassembled WGS sequence"/>
</dbReference>
<keyword evidence="3" id="KW-0540">Nuclease</keyword>
<gene>
    <name evidence="3" type="ORF">EAH80_10815</name>
</gene>
<feature type="region of interest" description="Disordered" evidence="1">
    <location>
        <begin position="270"/>
        <end position="292"/>
    </location>
</feature>
<dbReference type="OrthoDB" id="4775237at2"/>
<dbReference type="Pfam" id="PF02720">
    <property type="entry name" value="DUF222"/>
    <property type="match status" value="1"/>
</dbReference>
<proteinExistence type="predicted"/>
<dbReference type="RefSeq" id="WP_140690162.1">
    <property type="nucleotide sequence ID" value="NZ_RCZG01000003.1"/>
</dbReference>
<evidence type="ECO:0000256" key="1">
    <source>
        <dbReference type="SAM" id="MobiDB-lite"/>
    </source>
</evidence>
<evidence type="ECO:0000313" key="3">
    <source>
        <dbReference type="EMBL" id="TPG35229.1"/>
    </source>
</evidence>
<feature type="region of interest" description="Disordered" evidence="1">
    <location>
        <begin position="486"/>
        <end position="540"/>
    </location>
</feature>
<name>A0A502EDZ3_9MYCO</name>